<dbReference type="InterPro" id="IPR052424">
    <property type="entry name" value="Kielin_Chordin-BMP_Reg"/>
</dbReference>
<reference evidence="5" key="2">
    <citation type="submission" date="2025-09" db="UniProtKB">
        <authorList>
            <consortium name="Ensembl"/>
        </authorList>
    </citation>
    <scope>IDENTIFICATION</scope>
</reference>
<proteinExistence type="predicted"/>
<evidence type="ECO:0000259" key="4">
    <source>
        <dbReference type="PROSITE" id="PS50184"/>
    </source>
</evidence>
<evidence type="ECO:0000256" key="3">
    <source>
        <dbReference type="ARBA" id="ARBA00022729"/>
    </source>
</evidence>
<evidence type="ECO:0000256" key="2">
    <source>
        <dbReference type="ARBA" id="ARBA00022525"/>
    </source>
</evidence>
<dbReference type="GO" id="GO:0030513">
    <property type="term" value="P:positive regulation of BMP signaling pathway"/>
    <property type="evidence" value="ECO:0007669"/>
    <property type="project" value="TreeGrafter"/>
</dbReference>
<keyword evidence="3" id="KW-0732">Signal</keyword>
<dbReference type="InterPro" id="IPR001007">
    <property type="entry name" value="VWF_dom"/>
</dbReference>
<feature type="domain" description="VWFC" evidence="4">
    <location>
        <begin position="101"/>
        <end position="159"/>
    </location>
</feature>
<dbReference type="GO" id="GO:0005576">
    <property type="term" value="C:extracellular region"/>
    <property type="evidence" value="ECO:0007669"/>
    <property type="project" value="UniProtKB-SubCell"/>
</dbReference>
<protein>
    <recommendedName>
        <fullName evidence="4">VWFC domain-containing protein</fullName>
    </recommendedName>
</protein>
<organism evidence="5 6">
    <name type="scientific">Mola mola</name>
    <name type="common">Ocean sunfish</name>
    <name type="synonym">Tetraodon mola</name>
    <dbReference type="NCBI Taxonomy" id="94237"/>
    <lineage>
        <taxon>Eukaryota</taxon>
        <taxon>Metazoa</taxon>
        <taxon>Chordata</taxon>
        <taxon>Craniata</taxon>
        <taxon>Vertebrata</taxon>
        <taxon>Euteleostomi</taxon>
        <taxon>Actinopterygii</taxon>
        <taxon>Neopterygii</taxon>
        <taxon>Teleostei</taxon>
        <taxon>Neoteleostei</taxon>
        <taxon>Acanthomorphata</taxon>
        <taxon>Eupercaria</taxon>
        <taxon>Tetraodontiformes</taxon>
        <taxon>Molidae</taxon>
        <taxon>Mola</taxon>
    </lineage>
</organism>
<sequence length="233" mass="25329">GYCSNNLIVSCQILQLYINVSLFTTHLQLPHQTACLNNGPIDTQSVSTTQLTAVNRVATWTHSSNHCSNCICEVRCATPECPKLPCMHQLTNPGACCPRCRGCVYGGEEHSEGSSWFADSTPCMTCMCVDGVTTCSEVRCLSPCVNFISVPGECCPVCAGKQTLDALCIFFLGVKWEVDECTSCTCVSGDVHCRSERCPPLTCATVRIRNTHTHALSQSFISVLKCSHDAWLC</sequence>
<dbReference type="Gene3D" id="6.20.200.20">
    <property type="match status" value="3"/>
</dbReference>
<evidence type="ECO:0000313" key="6">
    <source>
        <dbReference type="Proteomes" id="UP000261620"/>
    </source>
</evidence>
<dbReference type="AlphaFoldDB" id="A0A3Q4B0N2"/>
<dbReference type="PROSITE" id="PS01208">
    <property type="entry name" value="VWFC_1"/>
    <property type="match status" value="1"/>
</dbReference>
<keyword evidence="6" id="KW-1185">Reference proteome</keyword>
<dbReference type="SUPFAM" id="SSF57603">
    <property type="entry name" value="FnI-like domain"/>
    <property type="match status" value="2"/>
</dbReference>
<accession>A0A3Q4B0N2</accession>
<keyword evidence="2" id="KW-0964">Secreted</keyword>
<name>A0A3Q4B0N2_MOLML</name>
<dbReference type="PROSITE" id="PS50184">
    <property type="entry name" value="VWFC_2"/>
    <property type="match status" value="1"/>
</dbReference>
<reference evidence="5" key="1">
    <citation type="submission" date="2025-08" db="UniProtKB">
        <authorList>
            <consortium name="Ensembl"/>
        </authorList>
    </citation>
    <scope>IDENTIFICATION</scope>
</reference>
<dbReference type="SMART" id="SM00214">
    <property type="entry name" value="VWC"/>
    <property type="match status" value="1"/>
</dbReference>
<dbReference type="PANTHER" id="PTHR46698:SF2">
    <property type="entry name" value="KIELIN_CHORDIN-LIKE PROTEIN"/>
    <property type="match status" value="1"/>
</dbReference>
<evidence type="ECO:0000313" key="5">
    <source>
        <dbReference type="Ensembl" id="ENSMMOP00000010780.1"/>
    </source>
</evidence>
<dbReference type="Pfam" id="PF00093">
    <property type="entry name" value="VWC"/>
    <property type="match status" value="1"/>
</dbReference>
<dbReference type="Proteomes" id="UP000261620">
    <property type="component" value="Unplaced"/>
</dbReference>
<evidence type="ECO:0000256" key="1">
    <source>
        <dbReference type="ARBA" id="ARBA00004613"/>
    </source>
</evidence>
<dbReference type="PANTHER" id="PTHR46698">
    <property type="entry name" value="CROSSVEINLESS 2"/>
    <property type="match status" value="1"/>
</dbReference>
<dbReference type="Pfam" id="PF23334">
    <property type="entry name" value="VWC2L_2nd"/>
    <property type="match status" value="1"/>
</dbReference>
<comment type="subcellular location">
    <subcellularLocation>
        <location evidence="1">Secreted</location>
    </subcellularLocation>
</comment>
<dbReference type="Ensembl" id="ENSMMOT00000010962.1">
    <property type="protein sequence ID" value="ENSMMOP00000010780.1"/>
    <property type="gene ID" value="ENSMMOG00000008314.1"/>
</dbReference>